<dbReference type="PROSITE" id="PS50925">
    <property type="entry name" value="BLUF"/>
    <property type="match status" value="1"/>
</dbReference>
<dbReference type="SUPFAM" id="SSF54975">
    <property type="entry name" value="Acylphosphatase/BLUF domain-like"/>
    <property type="match status" value="1"/>
</dbReference>
<dbReference type="EMBL" id="CP067993">
    <property type="protein sequence ID" value="QQQ40899.1"/>
    <property type="molecule type" value="Genomic_DNA"/>
</dbReference>
<reference evidence="2 3" key="1">
    <citation type="submission" date="2021-01" db="EMBL/GenBank/DDBJ databases">
        <title>Genome Characterization of a novel Stenotrophomonas isolate with high keratinase activity.</title>
        <authorList>
            <person name="Cao Z.-J."/>
        </authorList>
    </citation>
    <scope>NUCLEOTIDE SEQUENCE [LARGE SCALE GENOMIC DNA]</scope>
    <source>
        <strain evidence="2 3">DHHJ</strain>
    </source>
</reference>
<dbReference type="Proteomes" id="UP000596095">
    <property type="component" value="Chromosome"/>
</dbReference>
<dbReference type="SMART" id="SM01034">
    <property type="entry name" value="BLUF"/>
    <property type="match status" value="1"/>
</dbReference>
<proteinExistence type="predicted"/>
<dbReference type="Gene3D" id="3.30.70.100">
    <property type="match status" value="1"/>
</dbReference>
<evidence type="ECO:0000259" key="1">
    <source>
        <dbReference type="PROSITE" id="PS50925"/>
    </source>
</evidence>
<organism evidence="2 3">
    <name type="scientific">Stenotrophomonas maltophilia</name>
    <name type="common">Pseudomonas maltophilia</name>
    <name type="synonym">Xanthomonas maltophilia</name>
    <dbReference type="NCBI Taxonomy" id="40324"/>
    <lineage>
        <taxon>Bacteria</taxon>
        <taxon>Pseudomonadati</taxon>
        <taxon>Pseudomonadota</taxon>
        <taxon>Gammaproteobacteria</taxon>
        <taxon>Lysobacterales</taxon>
        <taxon>Lysobacteraceae</taxon>
        <taxon>Stenotrophomonas</taxon>
        <taxon>Stenotrophomonas maltophilia group</taxon>
    </lineage>
</organism>
<gene>
    <name evidence="2" type="ORF">JJL50_13135</name>
</gene>
<sequence>MPNRAVVFVSEAVGDLTMAHLSKIMADAERFNRTAGVTGVTLFDGQRFLAYMEGPPDGLDVAFSRAAGATSHSSLIEIARGRVGQRRLPYWPMRCIPLSPPELVQLVRADWTSFLQRGGDQVAPATAMEMLVALVEPFAEAA</sequence>
<accession>A0ABD7BZ77</accession>
<feature type="domain" description="BLUF" evidence="1">
    <location>
        <begin position="3"/>
        <end position="94"/>
    </location>
</feature>
<evidence type="ECO:0000313" key="3">
    <source>
        <dbReference type="Proteomes" id="UP000596095"/>
    </source>
</evidence>
<dbReference type="InterPro" id="IPR007024">
    <property type="entry name" value="BLUF_domain"/>
</dbReference>
<protein>
    <submittedName>
        <fullName evidence="2">BLUF domain-containing protein</fullName>
    </submittedName>
</protein>
<dbReference type="Pfam" id="PF04940">
    <property type="entry name" value="BLUF"/>
    <property type="match status" value="1"/>
</dbReference>
<dbReference type="AlphaFoldDB" id="A0ABD7BZ77"/>
<dbReference type="InterPro" id="IPR036046">
    <property type="entry name" value="Acylphosphatase-like_dom_sf"/>
</dbReference>
<dbReference type="RefSeq" id="WP_201116630.1">
    <property type="nucleotide sequence ID" value="NZ_CP067993.1"/>
</dbReference>
<name>A0ABD7BZ77_STEMA</name>
<evidence type="ECO:0000313" key="2">
    <source>
        <dbReference type="EMBL" id="QQQ40899.1"/>
    </source>
</evidence>